<dbReference type="InterPro" id="IPR051783">
    <property type="entry name" value="NAD(P)-dependent_oxidoreduct"/>
</dbReference>
<dbReference type="RefSeq" id="WP_132500447.1">
    <property type="nucleotide sequence ID" value="NZ_LVXA01000001.1"/>
</dbReference>
<organism evidence="1 2">
    <name type="scientific">Nicoletella semolina</name>
    <dbReference type="NCBI Taxonomy" id="271160"/>
    <lineage>
        <taxon>Bacteria</taxon>
        <taxon>Pseudomonadati</taxon>
        <taxon>Pseudomonadota</taxon>
        <taxon>Gammaproteobacteria</taxon>
        <taxon>Pasteurellales</taxon>
        <taxon>Pasteurellaceae</taxon>
        <taxon>Nicoletella</taxon>
    </lineage>
</organism>
<sequence>MKKITIVGLGWLGLPLAEYLSDKGYQVVGTKRQAIWHAHINCYPFSLDSPVYHEEWLNSDCLVINIPPNTVEPTTYVEAIKALILQAISQGVKHCIFISSTSVFPQQSATFDESSLTFAENERTEALITLEQWFSTLTIESDILRLAGLVGKQRHPVHYLAGKNALKGVNQPVNLVHLNDCLRAIETLIKRPNGKRIYHLCSPEHPTKSEFYSYAAKKRGLPPLHFLADNSPLNRKILATKICQELNFHYQYASPFDFD</sequence>
<dbReference type="InterPro" id="IPR036291">
    <property type="entry name" value="NAD(P)-bd_dom_sf"/>
</dbReference>
<proteinExistence type="predicted"/>
<accession>A0A4R2NCP3</accession>
<dbReference type="GO" id="GO:0005737">
    <property type="term" value="C:cytoplasm"/>
    <property type="evidence" value="ECO:0007669"/>
    <property type="project" value="TreeGrafter"/>
</dbReference>
<evidence type="ECO:0000313" key="2">
    <source>
        <dbReference type="Proteomes" id="UP000295537"/>
    </source>
</evidence>
<dbReference type="PANTHER" id="PTHR48079">
    <property type="entry name" value="PROTEIN YEEZ"/>
    <property type="match status" value="1"/>
</dbReference>
<dbReference type="Gene3D" id="3.40.50.720">
    <property type="entry name" value="NAD(P)-binding Rossmann-like Domain"/>
    <property type="match status" value="1"/>
</dbReference>
<keyword evidence="2" id="KW-1185">Reference proteome</keyword>
<dbReference type="Proteomes" id="UP000295537">
    <property type="component" value="Unassembled WGS sequence"/>
</dbReference>
<comment type="caution">
    <text evidence="1">The sequence shown here is derived from an EMBL/GenBank/DDBJ whole genome shotgun (WGS) entry which is preliminary data.</text>
</comment>
<dbReference type="PANTHER" id="PTHR48079:SF6">
    <property type="entry name" value="NAD(P)-BINDING DOMAIN-CONTAINING PROTEIN-RELATED"/>
    <property type="match status" value="1"/>
</dbReference>
<dbReference type="AlphaFoldDB" id="A0A4R2NCP3"/>
<gene>
    <name evidence="1" type="ORF">EV693_101104</name>
</gene>
<dbReference type="EMBL" id="SLXJ01000001">
    <property type="protein sequence ID" value="TCP18838.1"/>
    <property type="molecule type" value="Genomic_DNA"/>
</dbReference>
<reference evidence="1 2" key="1">
    <citation type="submission" date="2019-03" db="EMBL/GenBank/DDBJ databases">
        <title>Genomic Encyclopedia of Type Strains, Phase IV (KMG-IV): sequencing the most valuable type-strain genomes for metagenomic binning, comparative biology and taxonomic classification.</title>
        <authorList>
            <person name="Goeker M."/>
        </authorList>
    </citation>
    <scope>NUCLEOTIDE SEQUENCE [LARGE SCALE GENOMIC DNA]</scope>
    <source>
        <strain evidence="1 2">DSM 16380</strain>
    </source>
</reference>
<dbReference type="GO" id="GO:0004029">
    <property type="term" value="F:aldehyde dehydrogenase (NAD+) activity"/>
    <property type="evidence" value="ECO:0007669"/>
    <property type="project" value="TreeGrafter"/>
</dbReference>
<evidence type="ECO:0000313" key="1">
    <source>
        <dbReference type="EMBL" id="TCP18838.1"/>
    </source>
</evidence>
<dbReference type="SUPFAM" id="SSF51735">
    <property type="entry name" value="NAD(P)-binding Rossmann-fold domains"/>
    <property type="match status" value="1"/>
</dbReference>
<name>A0A4R2NCP3_9PAST</name>
<dbReference type="OrthoDB" id="751203at2"/>
<protein>
    <submittedName>
        <fullName evidence="1">Nucleoside-diphosphate-sugar epimerase</fullName>
    </submittedName>
</protein>